<dbReference type="PANTHER" id="PTHR16263">
    <property type="entry name" value="TETRATRICOPEPTIDE REPEAT PROTEIN 38"/>
    <property type="match status" value="1"/>
</dbReference>
<dbReference type="AlphaFoldDB" id="A0A160V7M2"/>
<evidence type="ECO:0000256" key="3">
    <source>
        <dbReference type="ARBA" id="ARBA00022737"/>
    </source>
</evidence>
<dbReference type="EMBL" id="FAXA01000006">
    <property type="protein sequence ID" value="CUV01115.1"/>
    <property type="molecule type" value="Genomic_DNA"/>
</dbReference>
<accession>A0A160V7M2</accession>
<gene>
    <name evidence="5" type="ORF">MGWOODY_Clf1923</name>
</gene>
<sequence length="488" mass="54029">MSNGIQDRFGMALSTSSAAAADTLEEGMDRLLSQNHGPELKFQEAIDLDEGFALAHGCLAYWYQQRALPDEAKKTMVKALDLTSGITRRERQLIESISHWIFGRGTDSISLIKEHLSEFPRERLVLRLAHRLYMLGCSGAGSPNFPPEYLSLLQSVEAHCTDDWAFLAEYAFAHHETGQLDIAMELAQRSLDMNPVNAVACHSMTHVHFERGDASSGEDFLGSWLQGFEAPASSYVHLSWHLALFEMAQGKYQETLDRYEKYIRPSVIANSMAALNDSASLMWRLQIYGGAPPPKPWDEVSKIAASAANGPGAAFRDAHAALAFAGSGDYESMGQMANRLQNAAERGDSFAREVILPLIQGLEAFAKENYTEAARLMEPVFPQLVRIGGSHAQREVFEDTMLEAYIRAEQFEKAEAMLYGRLNQRESVRDTFWLGRVQSGQGRSAEASSSFRHVAQGWRAADSGTPEISALNKQRAAVAQRGESGSRR</sequence>
<organism evidence="5">
    <name type="scientific">hydrothermal vent metagenome</name>
    <dbReference type="NCBI Taxonomy" id="652676"/>
    <lineage>
        <taxon>unclassified sequences</taxon>
        <taxon>metagenomes</taxon>
        <taxon>ecological metagenomes</taxon>
    </lineage>
</organism>
<keyword evidence="4" id="KW-0802">TPR repeat</keyword>
<dbReference type="InterPro" id="IPR011990">
    <property type="entry name" value="TPR-like_helical_dom_sf"/>
</dbReference>
<protein>
    <recommendedName>
        <fullName evidence="2">Tetratricopeptide repeat protein 38</fullName>
    </recommendedName>
</protein>
<evidence type="ECO:0000256" key="4">
    <source>
        <dbReference type="ARBA" id="ARBA00022803"/>
    </source>
</evidence>
<dbReference type="CDD" id="cd05804">
    <property type="entry name" value="StaR_like"/>
    <property type="match status" value="1"/>
</dbReference>
<proteinExistence type="inferred from homology"/>
<dbReference type="InterPro" id="IPR033891">
    <property type="entry name" value="TTC38"/>
</dbReference>
<dbReference type="SUPFAM" id="SSF48452">
    <property type="entry name" value="TPR-like"/>
    <property type="match status" value="1"/>
</dbReference>
<comment type="similarity">
    <text evidence="1">Belongs to the TTC38 family.</text>
</comment>
<name>A0A160V7M2_9ZZZZ</name>
<keyword evidence="3" id="KW-0677">Repeat</keyword>
<dbReference type="Gene3D" id="1.25.40.10">
    <property type="entry name" value="Tetratricopeptide repeat domain"/>
    <property type="match status" value="1"/>
</dbReference>
<dbReference type="PANTHER" id="PTHR16263:SF4">
    <property type="entry name" value="TETRATRICOPEPTIDE REPEAT PROTEIN 38"/>
    <property type="match status" value="1"/>
</dbReference>
<evidence type="ECO:0000256" key="1">
    <source>
        <dbReference type="ARBA" id="ARBA00005857"/>
    </source>
</evidence>
<evidence type="ECO:0000313" key="5">
    <source>
        <dbReference type="EMBL" id="CUV01115.1"/>
    </source>
</evidence>
<reference evidence="5" key="1">
    <citation type="submission" date="2015-10" db="EMBL/GenBank/DDBJ databases">
        <authorList>
            <person name="Gilbert D.G."/>
        </authorList>
    </citation>
    <scope>NUCLEOTIDE SEQUENCE</scope>
</reference>
<evidence type="ECO:0000256" key="2">
    <source>
        <dbReference type="ARBA" id="ARBA00019992"/>
    </source>
</evidence>